<protein>
    <submittedName>
        <fullName evidence="2">Uncharacterized protein</fullName>
    </submittedName>
</protein>
<accession>K2RUU9</accession>
<feature type="compositionally biased region" description="Basic and acidic residues" evidence="1">
    <location>
        <begin position="68"/>
        <end position="83"/>
    </location>
</feature>
<dbReference type="AlphaFoldDB" id="K2RUU9"/>
<dbReference type="InParanoid" id="K2RUU9"/>
<evidence type="ECO:0000256" key="1">
    <source>
        <dbReference type="SAM" id="MobiDB-lite"/>
    </source>
</evidence>
<dbReference type="Proteomes" id="UP000007129">
    <property type="component" value="Unassembled WGS sequence"/>
</dbReference>
<sequence>MGGSSTPANSRSRYHVGMCHRHAERKITQASAPTALGPRRMTKQCMTGARIKGFRDHYSLSPIIRTRGTREKEKGGREEKKAFNGEGKGGHVISAERDGPIRMNFFPRSIYDGRVLPDERPPNCPPIVRRYNRHPRLSLFATQPKGMKLLTPLNVEAVFGPCGLVGPFLLGRGHDSL</sequence>
<feature type="region of interest" description="Disordered" evidence="1">
    <location>
        <begin position="68"/>
        <end position="94"/>
    </location>
</feature>
<dbReference type="HOGENOM" id="CLU_1518159_0_0_1"/>
<gene>
    <name evidence="2" type="ORF">MPH_08878</name>
</gene>
<reference evidence="2 3" key="1">
    <citation type="journal article" date="2012" name="BMC Genomics">
        <title>Tools to kill: Genome of one of the most destructive plant pathogenic fungi Macrophomina phaseolina.</title>
        <authorList>
            <person name="Islam M.S."/>
            <person name="Haque M.S."/>
            <person name="Islam M.M."/>
            <person name="Emdad E.M."/>
            <person name="Halim A."/>
            <person name="Hossen Q.M.M."/>
            <person name="Hossain M.Z."/>
            <person name="Ahmed B."/>
            <person name="Rahim S."/>
            <person name="Rahman M.S."/>
            <person name="Alam M.M."/>
            <person name="Hou S."/>
            <person name="Wan X."/>
            <person name="Saito J.A."/>
            <person name="Alam M."/>
        </authorList>
    </citation>
    <scope>NUCLEOTIDE SEQUENCE [LARGE SCALE GENOMIC DNA]</scope>
    <source>
        <strain evidence="2 3">MS6</strain>
    </source>
</reference>
<dbReference type="VEuPathDB" id="FungiDB:MPH_08878"/>
<comment type="caution">
    <text evidence="2">The sequence shown here is derived from an EMBL/GenBank/DDBJ whole genome shotgun (WGS) entry which is preliminary data.</text>
</comment>
<organism evidence="2 3">
    <name type="scientific">Macrophomina phaseolina (strain MS6)</name>
    <name type="common">Charcoal rot fungus</name>
    <dbReference type="NCBI Taxonomy" id="1126212"/>
    <lineage>
        <taxon>Eukaryota</taxon>
        <taxon>Fungi</taxon>
        <taxon>Dikarya</taxon>
        <taxon>Ascomycota</taxon>
        <taxon>Pezizomycotina</taxon>
        <taxon>Dothideomycetes</taxon>
        <taxon>Dothideomycetes incertae sedis</taxon>
        <taxon>Botryosphaeriales</taxon>
        <taxon>Botryosphaeriaceae</taxon>
        <taxon>Macrophomina</taxon>
    </lineage>
</organism>
<evidence type="ECO:0000313" key="2">
    <source>
        <dbReference type="EMBL" id="EKG13954.1"/>
    </source>
</evidence>
<dbReference type="EMBL" id="AHHD01000377">
    <property type="protein sequence ID" value="EKG13954.1"/>
    <property type="molecule type" value="Genomic_DNA"/>
</dbReference>
<evidence type="ECO:0000313" key="3">
    <source>
        <dbReference type="Proteomes" id="UP000007129"/>
    </source>
</evidence>
<proteinExistence type="predicted"/>
<name>K2RUU9_MACPH</name>